<keyword evidence="7" id="KW-0479">Metal-binding</keyword>
<keyword evidence="10 13" id="KW-1133">Transmembrane helix</keyword>
<dbReference type="GO" id="GO:0006508">
    <property type="term" value="P:proteolysis"/>
    <property type="evidence" value="ECO:0007669"/>
    <property type="project" value="UniProtKB-KW"/>
</dbReference>
<evidence type="ECO:0000256" key="12">
    <source>
        <dbReference type="ARBA" id="ARBA00023136"/>
    </source>
</evidence>
<reference evidence="16" key="1">
    <citation type="submission" date="2017-12" db="EMBL/GenBank/DDBJ databases">
        <title>Draft genome sequence of Telmatospirillum siberiense 26-4b1T, an acidotolerant peatland alphaproteobacterium potentially involved in sulfur cycling.</title>
        <authorList>
            <person name="Hausmann B."/>
            <person name="Pjevac P."/>
            <person name="Schreck K."/>
            <person name="Herbold C.W."/>
            <person name="Daims H."/>
            <person name="Wagner M."/>
            <person name="Pester M."/>
            <person name="Loy A."/>
        </authorList>
    </citation>
    <scope>NUCLEOTIDE SEQUENCE [LARGE SCALE GENOMIC DNA]</scope>
    <source>
        <strain evidence="16">26-4b1</strain>
    </source>
</reference>
<comment type="subcellular location">
    <subcellularLocation>
        <location evidence="2">Cell membrane</location>
        <topology evidence="2">Multi-pass membrane protein</topology>
    </subcellularLocation>
</comment>
<keyword evidence="8" id="KW-0378">Hydrolase</keyword>
<feature type="transmembrane region" description="Helical" evidence="13">
    <location>
        <begin position="98"/>
        <end position="120"/>
    </location>
</feature>
<evidence type="ECO:0000259" key="14">
    <source>
        <dbReference type="Pfam" id="PF02163"/>
    </source>
</evidence>
<comment type="cofactor">
    <cofactor evidence="1">
        <name>Zn(2+)</name>
        <dbReference type="ChEBI" id="CHEBI:29105"/>
    </cofactor>
</comment>
<keyword evidence="16" id="KW-1185">Reference proteome</keyword>
<evidence type="ECO:0000256" key="8">
    <source>
        <dbReference type="ARBA" id="ARBA00022801"/>
    </source>
</evidence>
<keyword evidence="4" id="KW-1003">Cell membrane</keyword>
<evidence type="ECO:0000256" key="10">
    <source>
        <dbReference type="ARBA" id="ARBA00022989"/>
    </source>
</evidence>
<dbReference type="GO" id="GO:0005886">
    <property type="term" value="C:plasma membrane"/>
    <property type="evidence" value="ECO:0007669"/>
    <property type="project" value="UniProtKB-SubCell"/>
</dbReference>
<evidence type="ECO:0000256" key="3">
    <source>
        <dbReference type="ARBA" id="ARBA00007931"/>
    </source>
</evidence>
<dbReference type="GO" id="GO:0008237">
    <property type="term" value="F:metallopeptidase activity"/>
    <property type="evidence" value="ECO:0007669"/>
    <property type="project" value="UniProtKB-KW"/>
</dbReference>
<evidence type="ECO:0000256" key="6">
    <source>
        <dbReference type="ARBA" id="ARBA00022692"/>
    </source>
</evidence>
<evidence type="ECO:0000256" key="5">
    <source>
        <dbReference type="ARBA" id="ARBA00022670"/>
    </source>
</evidence>
<gene>
    <name evidence="15" type="ORF">CWS72_15520</name>
</gene>
<dbReference type="PANTHER" id="PTHR35864">
    <property type="entry name" value="ZINC METALLOPROTEASE MJ0611-RELATED"/>
    <property type="match status" value="1"/>
</dbReference>
<keyword evidence="11" id="KW-0482">Metalloprotease</keyword>
<feature type="domain" description="Peptidase M50" evidence="14">
    <location>
        <begin position="141"/>
        <end position="174"/>
    </location>
</feature>
<protein>
    <submittedName>
        <fullName evidence="15">Site-2 protease family protein</fullName>
    </submittedName>
</protein>
<comment type="caution">
    <text evidence="15">The sequence shown here is derived from an EMBL/GenBank/DDBJ whole genome shotgun (WGS) entry which is preliminary data.</text>
</comment>
<proteinExistence type="inferred from homology"/>
<feature type="transmembrane region" description="Helical" evidence="13">
    <location>
        <begin position="183"/>
        <end position="207"/>
    </location>
</feature>
<organism evidence="15 16">
    <name type="scientific">Telmatospirillum siberiense</name>
    <dbReference type="NCBI Taxonomy" id="382514"/>
    <lineage>
        <taxon>Bacteria</taxon>
        <taxon>Pseudomonadati</taxon>
        <taxon>Pseudomonadota</taxon>
        <taxon>Alphaproteobacteria</taxon>
        <taxon>Rhodospirillales</taxon>
        <taxon>Rhodospirillaceae</taxon>
        <taxon>Telmatospirillum</taxon>
    </lineage>
</organism>
<feature type="transmembrane region" description="Helical" evidence="13">
    <location>
        <begin position="57"/>
        <end position="78"/>
    </location>
</feature>
<evidence type="ECO:0000256" key="11">
    <source>
        <dbReference type="ARBA" id="ARBA00023049"/>
    </source>
</evidence>
<dbReference type="CDD" id="cd06158">
    <property type="entry name" value="S2P-M50_like_1"/>
    <property type="match status" value="1"/>
</dbReference>
<evidence type="ECO:0000256" key="1">
    <source>
        <dbReference type="ARBA" id="ARBA00001947"/>
    </source>
</evidence>
<evidence type="ECO:0000313" key="16">
    <source>
        <dbReference type="Proteomes" id="UP000233293"/>
    </source>
</evidence>
<dbReference type="Proteomes" id="UP000233293">
    <property type="component" value="Unassembled WGS sequence"/>
</dbReference>
<keyword evidence="12 13" id="KW-0472">Membrane</keyword>
<dbReference type="InterPro" id="IPR052348">
    <property type="entry name" value="Metallopeptidase_M50B"/>
</dbReference>
<dbReference type="OrthoDB" id="9800627at2"/>
<dbReference type="InterPro" id="IPR008915">
    <property type="entry name" value="Peptidase_M50"/>
</dbReference>
<evidence type="ECO:0000256" key="4">
    <source>
        <dbReference type="ARBA" id="ARBA00022475"/>
    </source>
</evidence>
<dbReference type="EMBL" id="PIUM01000018">
    <property type="protein sequence ID" value="PKU23720.1"/>
    <property type="molecule type" value="Genomic_DNA"/>
</dbReference>
<accession>A0A2N3PTJ8</accession>
<keyword evidence="9" id="KW-0862">Zinc</keyword>
<evidence type="ECO:0000313" key="15">
    <source>
        <dbReference type="EMBL" id="PKU23720.1"/>
    </source>
</evidence>
<comment type="similarity">
    <text evidence="3">Belongs to the peptidase M50B family.</text>
</comment>
<keyword evidence="5 15" id="KW-0645">Protease</keyword>
<dbReference type="AlphaFoldDB" id="A0A2N3PTJ8"/>
<evidence type="ECO:0000256" key="7">
    <source>
        <dbReference type="ARBA" id="ARBA00022723"/>
    </source>
</evidence>
<name>A0A2N3PTJ8_9PROT</name>
<feature type="transmembrane region" description="Helical" evidence="13">
    <location>
        <begin position="13"/>
        <end position="36"/>
    </location>
</feature>
<evidence type="ECO:0000256" key="13">
    <source>
        <dbReference type="SAM" id="Phobius"/>
    </source>
</evidence>
<keyword evidence="6 13" id="KW-0812">Transmembrane</keyword>
<evidence type="ECO:0000256" key="9">
    <source>
        <dbReference type="ARBA" id="ARBA00022833"/>
    </source>
</evidence>
<sequence length="223" mass="24479">MVPPELAEAVQRFSVWVIPLVLSITLHEAAHGLAAWRLGDDTAWRMGRVSANPIRHIDIFGTLVLPGILLLTGGGMLFGWAKPVPVNFGRLKPLRLGMILVALAGPGTNLVLAVLSMLLLYATPYLPSMFEVWAEANLTNSVMINLVLAVFNMLPLPPLDGGRVLVGILPRPLAIRLAGVERYTFILLLVGLFLLPMIGINVFFWLVEIPVEFMLQILYRVLG</sequence>
<dbReference type="InterPro" id="IPR044537">
    <property type="entry name" value="Rip2-like"/>
</dbReference>
<dbReference type="GO" id="GO:0046872">
    <property type="term" value="F:metal ion binding"/>
    <property type="evidence" value="ECO:0007669"/>
    <property type="project" value="UniProtKB-KW"/>
</dbReference>
<evidence type="ECO:0000256" key="2">
    <source>
        <dbReference type="ARBA" id="ARBA00004651"/>
    </source>
</evidence>
<dbReference type="PANTHER" id="PTHR35864:SF1">
    <property type="entry name" value="ZINC METALLOPROTEASE YWHC-RELATED"/>
    <property type="match status" value="1"/>
</dbReference>
<dbReference type="Pfam" id="PF02163">
    <property type="entry name" value="Peptidase_M50"/>
    <property type="match status" value="1"/>
</dbReference>